<evidence type="ECO:0000313" key="2">
    <source>
        <dbReference type="EMBL" id="KAF5717811.1"/>
    </source>
</evidence>
<dbReference type="OrthoDB" id="5074748at2759"/>
<accession>A0A8H5YUE8</accession>
<keyword evidence="1" id="KW-0472">Membrane</keyword>
<keyword evidence="1" id="KW-0812">Transmembrane</keyword>
<reference evidence="2 3" key="1">
    <citation type="submission" date="2020-05" db="EMBL/GenBank/DDBJ databases">
        <title>Identification and distribution of gene clusters putatively required for synthesis of sphingolipid metabolism inhibitors in phylogenetically diverse species of the filamentous fungus Fusarium.</title>
        <authorList>
            <person name="Kim H.-S."/>
            <person name="Busman M."/>
            <person name="Brown D.W."/>
            <person name="Divon H."/>
            <person name="Uhlig S."/>
            <person name="Proctor R.H."/>
        </authorList>
    </citation>
    <scope>NUCLEOTIDE SEQUENCE [LARGE SCALE GENOMIC DNA]</scope>
    <source>
        <strain evidence="2 3">NRRL 66235</strain>
    </source>
</reference>
<comment type="caution">
    <text evidence="2">The sequence shown here is derived from an EMBL/GenBank/DDBJ whole genome shotgun (WGS) entry which is preliminary data.</text>
</comment>
<dbReference type="AlphaFoldDB" id="A0A8H5YUE8"/>
<name>A0A8H5YUE8_9HYPO</name>
<keyword evidence="1" id="KW-1133">Transmembrane helix</keyword>
<evidence type="ECO:0000313" key="3">
    <source>
        <dbReference type="Proteomes" id="UP000544331"/>
    </source>
</evidence>
<proteinExistence type="predicted"/>
<organism evidence="2 3">
    <name type="scientific">Fusarium mundagurra</name>
    <dbReference type="NCBI Taxonomy" id="1567541"/>
    <lineage>
        <taxon>Eukaryota</taxon>
        <taxon>Fungi</taxon>
        <taxon>Dikarya</taxon>
        <taxon>Ascomycota</taxon>
        <taxon>Pezizomycotina</taxon>
        <taxon>Sordariomycetes</taxon>
        <taxon>Hypocreomycetidae</taxon>
        <taxon>Hypocreales</taxon>
        <taxon>Nectriaceae</taxon>
        <taxon>Fusarium</taxon>
        <taxon>Fusarium fujikuroi species complex</taxon>
    </lineage>
</organism>
<feature type="transmembrane region" description="Helical" evidence="1">
    <location>
        <begin position="32"/>
        <end position="50"/>
    </location>
</feature>
<sequence>MACLSELRKTTPREFILIFHYLETFRKMKTEIIVAIVSLVVALPPTLYALHAWYRRRSQSTWYPSHRAHLSRRCSELFCSVSEQGITLALRVEEGLPTTSREPILRVSNPGMALGY</sequence>
<gene>
    <name evidence="2" type="ORF">FMUND_5542</name>
</gene>
<keyword evidence="3" id="KW-1185">Reference proteome</keyword>
<evidence type="ECO:0000256" key="1">
    <source>
        <dbReference type="SAM" id="Phobius"/>
    </source>
</evidence>
<dbReference type="Proteomes" id="UP000544331">
    <property type="component" value="Unassembled WGS sequence"/>
</dbReference>
<dbReference type="EMBL" id="JAAOAN010000179">
    <property type="protein sequence ID" value="KAF5717811.1"/>
    <property type="molecule type" value="Genomic_DNA"/>
</dbReference>
<protein>
    <submittedName>
        <fullName evidence="2">Uncharacterized protein</fullName>
    </submittedName>
</protein>